<dbReference type="InterPro" id="IPR001709">
    <property type="entry name" value="Flavoprot_Pyr_Nucl_cyt_Rdtase"/>
</dbReference>
<protein>
    <submittedName>
        <fullName evidence="5">2Fe-2S iron-sulfur cluster binding domain-containing protein</fullName>
    </submittedName>
</protein>
<dbReference type="InterPro" id="IPR012675">
    <property type="entry name" value="Beta-grasp_dom_sf"/>
</dbReference>
<dbReference type="PROSITE" id="PS00197">
    <property type="entry name" value="2FE2S_FER_1"/>
    <property type="match status" value="1"/>
</dbReference>
<dbReference type="InterPro" id="IPR017927">
    <property type="entry name" value="FAD-bd_FR_type"/>
</dbReference>
<dbReference type="PROSITE" id="PS51085">
    <property type="entry name" value="2FE2S_FER_2"/>
    <property type="match status" value="1"/>
</dbReference>
<evidence type="ECO:0000256" key="2">
    <source>
        <dbReference type="ARBA" id="ARBA00034078"/>
    </source>
</evidence>
<dbReference type="PRINTS" id="PR00410">
    <property type="entry name" value="PHEHYDRXLASE"/>
</dbReference>
<dbReference type="Gene3D" id="3.40.50.80">
    <property type="entry name" value="Nucleotide-binding domain of ferredoxin-NADP reductase (FNR) module"/>
    <property type="match status" value="1"/>
</dbReference>
<dbReference type="Gene3D" id="2.40.30.10">
    <property type="entry name" value="Translation factors"/>
    <property type="match status" value="1"/>
</dbReference>
<dbReference type="Gene3D" id="3.10.20.30">
    <property type="match status" value="1"/>
</dbReference>
<accession>A0A5B0V9Y1</accession>
<sequence length="352" mass="38834">MFSLFSKRSSKPHYADINGRRLQVEPKETLLHAALREDINFPHSCRVGGCATCKCRLLKGKVRELTDVGYILSDDELDQGYILACQSVPTSDVTIEVDLSAQSRQTKVAGRIILQEQLTHDITHLKIRLQDSIEYKSGQYANLQIQSLPEVSRSYSFATPPSPDATVSFFIRKVPGGTLSTHINLGNLVGTTATVEGPLGDFWLRPSNAPLLMIAGGSGLAPILAILQDMKEQQILRQITLLFGARTQNDLYALQDIQELSNHWGSSFRFIPVLSDEAADTGWRGNRGWVTDILPSLNIHNTHAYLCGPPGMIDSAEQLLMKSGVDRRDIHADRFLTIGDSQPQQASVQAAQ</sequence>
<dbReference type="GO" id="GO:0016491">
    <property type="term" value="F:oxidoreductase activity"/>
    <property type="evidence" value="ECO:0007669"/>
    <property type="project" value="InterPro"/>
</dbReference>
<dbReference type="InterPro" id="IPR036010">
    <property type="entry name" value="2Fe-2S_ferredoxin-like_sf"/>
</dbReference>
<dbReference type="InterPro" id="IPR001433">
    <property type="entry name" value="OxRdtase_FAD/NAD-bd"/>
</dbReference>
<keyword evidence="1" id="KW-0411">Iron-sulfur</keyword>
<dbReference type="InterPro" id="IPR039261">
    <property type="entry name" value="FNR_nucleotide-bd"/>
</dbReference>
<dbReference type="PANTHER" id="PTHR47354:SF5">
    <property type="entry name" value="PROTEIN RFBI"/>
    <property type="match status" value="1"/>
</dbReference>
<dbReference type="SUPFAM" id="SSF52343">
    <property type="entry name" value="Ferredoxin reductase-like, C-terminal NADP-linked domain"/>
    <property type="match status" value="1"/>
</dbReference>
<dbReference type="EMBL" id="VTUU01000013">
    <property type="protein sequence ID" value="KAA1171003.1"/>
    <property type="molecule type" value="Genomic_DNA"/>
</dbReference>
<evidence type="ECO:0000313" key="5">
    <source>
        <dbReference type="EMBL" id="KAA1171003.1"/>
    </source>
</evidence>
<dbReference type="AlphaFoldDB" id="A0A5B0V9Y1"/>
<dbReference type="InterPro" id="IPR001041">
    <property type="entry name" value="2Fe-2S_ferredoxin-type"/>
</dbReference>
<dbReference type="Pfam" id="PF00970">
    <property type="entry name" value="FAD_binding_6"/>
    <property type="match status" value="1"/>
</dbReference>
<name>A0A5B0V9Y1_9GAMM</name>
<dbReference type="SUPFAM" id="SSF63380">
    <property type="entry name" value="Riboflavin synthase domain-like"/>
    <property type="match status" value="1"/>
</dbReference>
<dbReference type="InterPro" id="IPR008333">
    <property type="entry name" value="Cbr1-like_FAD-bd_dom"/>
</dbReference>
<dbReference type="CDD" id="cd00207">
    <property type="entry name" value="fer2"/>
    <property type="match status" value="1"/>
</dbReference>
<gene>
    <name evidence="5" type="ORF">FWJ25_17625</name>
</gene>
<dbReference type="PROSITE" id="PS51384">
    <property type="entry name" value="FAD_FR"/>
    <property type="match status" value="1"/>
</dbReference>
<dbReference type="Proteomes" id="UP000323161">
    <property type="component" value="Unassembled WGS sequence"/>
</dbReference>
<dbReference type="Pfam" id="PF00111">
    <property type="entry name" value="Fer2"/>
    <property type="match status" value="1"/>
</dbReference>
<keyword evidence="6" id="KW-1185">Reference proteome</keyword>
<evidence type="ECO:0000313" key="6">
    <source>
        <dbReference type="Proteomes" id="UP000323161"/>
    </source>
</evidence>
<evidence type="ECO:0000259" key="4">
    <source>
        <dbReference type="PROSITE" id="PS51384"/>
    </source>
</evidence>
<dbReference type="GO" id="GO:0051537">
    <property type="term" value="F:2 iron, 2 sulfur cluster binding"/>
    <property type="evidence" value="ECO:0007669"/>
    <property type="project" value="InterPro"/>
</dbReference>
<dbReference type="InterPro" id="IPR006058">
    <property type="entry name" value="2Fe2S_fd_BS"/>
</dbReference>
<comment type="caution">
    <text evidence="5">The sequence shown here is derived from an EMBL/GenBank/DDBJ whole genome shotgun (WGS) entry which is preliminary data.</text>
</comment>
<feature type="domain" description="2Fe-2S ferredoxin-type" evidence="3">
    <location>
        <begin position="1"/>
        <end position="101"/>
    </location>
</feature>
<dbReference type="InterPro" id="IPR017938">
    <property type="entry name" value="Riboflavin_synthase-like_b-brl"/>
</dbReference>
<evidence type="ECO:0000259" key="3">
    <source>
        <dbReference type="PROSITE" id="PS51085"/>
    </source>
</evidence>
<dbReference type="SUPFAM" id="SSF54292">
    <property type="entry name" value="2Fe-2S ferredoxin-like"/>
    <property type="match status" value="1"/>
</dbReference>
<organism evidence="5 6">
    <name type="scientific">Marinobacter salinexigens</name>
    <dbReference type="NCBI Taxonomy" id="2919747"/>
    <lineage>
        <taxon>Bacteria</taxon>
        <taxon>Pseudomonadati</taxon>
        <taxon>Pseudomonadota</taxon>
        <taxon>Gammaproteobacteria</taxon>
        <taxon>Pseudomonadales</taxon>
        <taxon>Marinobacteraceae</taxon>
        <taxon>Marinobacter</taxon>
    </lineage>
</organism>
<dbReference type="PANTHER" id="PTHR47354">
    <property type="entry name" value="NADH OXIDOREDUCTASE HCR"/>
    <property type="match status" value="1"/>
</dbReference>
<keyword evidence="1" id="KW-0408">Iron</keyword>
<evidence type="ECO:0000256" key="1">
    <source>
        <dbReference type="ARBA" id="ARBA00023014"/>
    </source>
</evidence>
<reference evidence="5 6" key="1">
    <citation type="submission" date="2019-08" db="EMBL/GenBank/DDBJ databases">
        <title>Marinobacter ZYF650 sp. nov., a marine bacterium isolated from seawater of the Mariana trench.</title>
        <authorList>
            <person name="Ahmad W."/>
        </authorList>
    </citation>
    <scope>NUCLEOTIDE SEQUENCE [LARGE SCALE GENOMIC DNA]</scope>
    <source>
        <strain evidence="5 6">ZYF650</strain>
    </source>
</reference>
<dbReference type="Pfam" id="PF00175">
    <property type="entry name" value="NAD_binding_1"/>
    <property type="match status" value="1"/>
</dbReference>
<dbReference type="PRINTS" id="PR00371">
    <property type="entry name" value="FPNCR"/>
</dbReference>
<proteinExistence type="predicted"/>
<dbReference type="InterPro" id="IPR050415">
    <property type="entry name" value="MRET"/>
</dbReference>
<feature type="domain" description="FAD-binding FR-type" evidence="4">
    <location>
        <begin position="105"/>
        <end position="205"/>
    </location>
</feature>
<comment type="cofactor">
    <cofactor evidence="2">
        <name>[2Fe-2S] cluster</name>
        <dbReference type="ChEBI" id="CHEBI:190135"/>
    </cofactor>
</comment>
<dbReference type="RefSeq" id="WP_149601581.1">
    <property type="nucleotide sequence ID" value="NZ_VTUU01000013.1"/>
</dbReference>
<keyword evidence="1" id="KW-0479">Metal-binding</keyword>